<dbReference type="Proteomes" id="UP000789901">
    <property type="component" value="Unassembled WGS sequence"/>
</dbReference>
<accession>A0ABM8VYZ4</accession>
<name>A0ABM8VYZ4_GIGMA</name>
<reference evidence="2 3" key="1">
    <citation type="submission" date="2021-06" db="EMBL/GenBank/DDBJ databases">
        <authorList>
            <person name="Kallberg Y."/>
            <person name="Tangrot J."/>
            <person name="Rosling A."/>
        </authorList>
    </citation>
    <scope>NUCLEOTIDE SEQUENCE [LARGE SCALE GENOMIC DNA]</scope>
    <source>
        <strain evidence="2 3">120-4 pot B 10/14</strain>
    </source>
</reference>
<evidence type="ECO:0000313" key="2">
    <source>
        <dbReference type="EMBL" id="CAG8482325.1"/>
    </source>
</evidence>
<feature type="signal peptide" evidence="1">
    <location>
        <begin position="1"/>
        <end position="21"/>
    </location>
</feature>
<dbReference type="EMBL" id="CAJVQB010000332">
    <property type="protein sequence ID" value="CAG8482325.1"/>
    <property type="molecule type" value="Genomic_DNA"/>
</dbReference>
<gene>
    <name evidence="2" type="ORF">GMARGA_LOCUS1302</name>
</gene>
<proteinExistence type="predicted"/>
<evidence type="ECO:0000256" key="1">
    <source>
        <dbReference type="SAM" id="SignalP"/>
    </source>
</evidence>
<organism evidence="2 3">
    <name type="scientific">Gigaspora margarita</name>
    <dbReference type="NCBI Taxonomy" id="4874"/>
    <lineage>
        <taxon>Eukaryota</taxon>
        <taxon>Fungi</taxon>
        <taxon>Fungi incertae sedis</taxon>
        <taxon>Mucoromycota</taxon>
        <taxon>Glomeromycotina</taxon>
        <taxon>Glomeromycetes</taxon>
        <taxon>Diversisporales</taxon>
        <taxon>Gigasporaceae</taxon>
        <taxon>Gigaspora</taxon>
    </lineage>
</organism>
<keyword evidence="1" id="KW-0732">Signal</keyword>
<keyword evidence="3" id="KW-1185">Reference proteome</keyword>
<comment type="caution">
    <text evidence="2">The sequence shown here is derived from an EMBL/GenBank/DDBJ whole genome shotgun (WGS) entry which is preliminary data.</text>
</comment>
<protein>
    <submittedName>
        <fullName evidence="2">38188_t:CDS:1</fullName>
    </submittedName>
</protein>
<sequence>MNTNKLKIFAVFLILIIKTSSAKIAQCSGVDPTTGHSHCKWNYQCAASFGDGFVCSNSPKCCPEYKRCIYGCHSDDDCNFGCDKTMSPHWLCTCEFDEDCYGPGICQDGHCVNLPNNHTTCNL</sequence>
<evidence type="ECO:0000313" key="3">
    <source>
        <dbReference type="Proteomes" id="UP000789901"/>
    </source>
</evidence>
<feature type="chain" id="PRO_5045904792" evidence="1">
    <location>
        <begin position="22"/>
        <end position="123"/>
    </location>
</feature>